<keyword evidence="4" id="KW-0227">DNA damage</keyword>
<keyword evidence="16" id="KW-1185">Reference proteome</keyword>
<dbReference type="Proteomes" id="UP000542125">
    <property type="component" value="Unassembled WGS sequence"/>
</dbReference>
<keyword evidence="1" id="KW-0004">4Fe-4S</keyword>
<evidence type="ECO:0000256" key="6">
    <source>
        <dbReference type="ARBA" id="ARBA00022806"/>
    </source>
</evidence>
<keyword evidence="11" id="KW-0234">DNA repair</keyword>
<evidence type="ECO:0000256" key="10">
    <source>
        <dbReference type="ARBA" id="ARBA00023125"/>
    </source>
</evidence>
<dbReference type="InterPro" id="IPR011604">
    <property type="entry name" value="PDDEXK-like_dom_sf"/>
</dbReference>
<protein>
    <submittedName>
        <fullName evidence="15">DNA excision repair protein ERCC-2</fullName>
        <ecNumber evidence="15">3.6.4.12</ecNumber>
    </submittedName>
</protein>
<evidence type="ECO:0000256" key="7">
    <source>
        <dbReference type="ARBA" id="ARBA00022840"/>
    </source>
</evidence>
<dbReference type="GO" id="GO:0003678">
    <property type="term" value="F:DNA helicase activity"/>
    <property type="evidence" value="ECO:0007669"/>
    <property type="project" value="UniProtKB-EC"/>
</dbReference>
<evidence type="ECO:0000256" key="4">
    <source>
        <dbReference type="ARBA" id="ARBA00022763"/>
    </source>
</evidence>
<dbReference type="PROSITE" id="PS51193">
    <property type="entry name" value="HELICASE_ATP_BIND_2"/>
    <property type="match status" value="1"/>
</dbReference>
<keyword evidence="3" id="KW-0547">Nucleotide-binding</keyword>
<dbReference type="GO" id="GO:0046872">
    <property type="term" value="F:metal ion binding"/>
    <property type="evidence" value="ECO:0007669"/>
    <property type="project" value="UniProtKB-KW"/>
</dbReference>
<dbReference type="GO" id="GO:0051539">
    <property type="term" value="F:4 iron, 4 sulfur cluster binding"/>
    <property type="evidence" value="ECO:0007669"/>
    <property type="project" value="UniProtKB-KW"/>
</dbReference>
<dbReference type="EMBL" id="JACBYR010000003">
    <property type="protein sequence ID" value="NYE85768.1"/>
    <property type="molecule type" value="Genomic_DNA"/>
</dbReference>
<proteinExistence type="inferred from homology"/>
<evidence type="ECO:0000256" key="11">
    <source>
        <dbReference type="ARBA" id="ARBA00023204"/>
    </source>
</evidence>
<dbReference type="GO" id="GO:0006281">
    <property type="term" value="P:DNA repair"/>
    <property type="evidence" value="ECO:0007669"/>
    <property type="project" value="UniProtKB-KW"/>
</dbReference>
<keyword evidence="8" id="KW-0408">Iron</keyword>
<name>A0A7Y9LQ96_9BURK</name>
<dbReference type="AlphaFoldDB" id="A0A7Y9LQ96"/>
<feature type="domain" description="Helicase ATP-binding" evidence="14">
    <location>
        <begin position="173"/>
        <end position="432"/>
    </location>
</feature>
<dbReference type="SMART" id="SM00491">
    <property type="entry name" value="HELICc2"/>
    <property type="match status" value="1"/>
</dbReference>
<accession>A0A7Y9LQ96</accession>
<keyword evidence="9" id="KW-0411">Iron-sulfur</keyword>
<dbReference type="SUPFAM" id="SSF52540">
    <property type="entry name" value="P-loop containing nucleoside triphosphate hydrolases"/>
    <property type="match status" value="1"/>
</dbReference>
<dbReference type="InterPro" id="IPR027417">
    <property type="entry name" value="P-loop_NTPase"/>
</dbReference>
<evidence type="ECO:0000256" key="12">
    <source>
        <dbReference type="ARBA" id="ARBA00023235"/>
    </source>
</evidence>
<dbReference type="Pfam" id="PF13307">
    <property type="entry name" value="Helicase_C_2"/>
    <property type="match status" value="1"/>
</dbReference>
<dbReference type="EC" id="3.6.4.12" evidence="15"/>
<evidence type="ECO:0000256" key="3">
    <source>
        <dbReference type="ARBA" id="ARBA00022741"/>
    </source>
</evidence>
<dbReference type="GO" id="GO:0003677">
    <property type="term" value="F:DNA binding"/>
    <property type="evidence" value="ECO:0007669"/>
    <property type="project" value="UniProtKB-KW"/>
</dbReference>
<evidence type="ECO:0000256" key="9">
    <source>
        <dbReference type="ARBA" id="ARBA00023014"/>
    </source>
</evidence>
<dbReference type="PANTHER" id="PTHR11472">
    <property type="entry name" value="DNA REPAIR DEAD HELICASE RAD3/XP-D SUBFAMILY MEMBER"/>
    <property type="match status" value="1"/>
</dbReference>
<keyword evidence="7" id="KW-0067">ATP-binding</keyword>
<dbReference type="InterPro" id="IPR006554">
    <property type="entry name" value="Helicase-like_DEXD_c2"/>
</dbReference>
<dbReference type="Gene3D" id="3.90.320.10">
    <property type="match status" value="1"/>
</dbReference>
<evidence type="ECO:0000313" key="16">
    <source>
        <dbReference type="Proteomes" id="UP000542125"/>
    </source>
</evidence>
<dbReference type="SMART" id="SM00488">
    <property type="entry name" value="DEXDc2"/>
    <property type="match status" value="1"/>
</dbReference>
<evidence type="ECO:0000313" key="15">
    <source>
        <dbReference type="EMBL" id="NYE85768.1"/>
    </source>
</evidence>
<evidence type="ECO:0000256" key="2">
    <source>
        <dbReference type="ARBA" id="ARBA00022723"/>
    </source>
</evidence>
<keyword evidence="2" id="KW-0479">Metal-binding</keyword>
<reference evidence="15 16" key="1">
    <citation type="submission" date="2020-07" db="EMBL/GenBank/DDBJ databases">
        <title>Genomic Encyclopedia of Type Strains, Phase IV (KMG-V): Genome sequencing to study the core and pangenomes of soil and plant-associated prokaryotes.</title>
        <authorList>
            <person name="Whitman W."/>
        </authorList>
    </citation>
    <scope>NUCLEOTIDE SEQUENCE [LARGE SCALE GENOMIC DNA]</scope>
    <source>
        <strain evidence="15 16">SAS40</strain>
    </source>
</reference>
<keyword evidence="6" id="KW-0347">Helicase</keyword>
<comment type="caution">
    <text evidence="15">The sequence shown here is derived from an EMBL/GenBank/DDBJ whole genome shotgun (WGS) entry which is preliminary data.</text>
</comment>
<keyword evidence="12" id="KW-0413">Isomerase</keyword>
<gene>
    <name evidence="15" type="ORF">FHW18_005087</name>
</gene>
<dbReference type="Gene3D" id="3.40.50.300">
    <property type="entry name" value="P-loop containing nucleotide triphosphate hydrolases"/>
    <property type="match status" value="2"/>
</dbReference>
<dbReference type="InterPro" id="IPR010614">
    <property type="entry name" value="RAD3-like_helicase_DEAD"/>
</dbReference>
<dbReference type="InterPro" id="IPR006555">
    <property type="entry name" value="ATP-dep_Helicase_C"/>
</dbReference>
<dbReference type="PANTHER" id="PTHR11472:SF34">
    <property type="entry name" value="REGULATOR OF TELOMERE ELONGATION HELICASE 1"/>
    <property type="match status" value="1"/>
</dbReference>
<dbReference type="Pfam" id="PF06733">
    <property type="entry name" value="DEAD_2"/>
    <property type="match status" value="1"/>
</dbReference>
<evidence type="ECO:0000256" key="1">
    <source>
        <dbReference type="ARBA" id="ARBA00022485"/>
    </source>
</evidence>
<keyword evidence="10" id="KW-0238">DNA-binding</keyword>
<evidence type="ECO:0000259" key="14">
    <source>
        <dbReference type="PROSITE" id="PS51193"/>
    </source>
</evidence>
<comment type="similarity">
    <text evidence="13">Belongs to the helicase family. DinG subfamily.</text>
</comment>
<dbReference type="InterPro" id="IPR014013">
    <property type="entry name" value="Helic_SF1/SF2_ATP-bd_DinG/Rad3"/>
</dbReference>
<evidence type="ECO:0000256" key="5">
    <source>
        <dbReference type="ARBA" id="ARBA00022801"/>
    </source>
</evidence>
<dbReference type="InterPro" id="IPR045028">
    <property type="entry name" value="DinG/Rad3-like"/>
</dbReference>
<dbReference type="RefSeq" id="WP_179590152.1">
    <property type="nucleotide sequence ID" value="NZ_JACBYR010000003.1"/>
</dbReference>
<organism evidence="15 16">
    <name type="scientific">Pigmentiphaga litoralis</name>
    <dbReference type="NCBI Taxonomy" id="516702"/>
    <lineage>
        <taxon>Bacteria</taxon>
        <taxon>Pseudomonadati</taxon>
        <taxon>Pseudomonadota</taxon>
        <taxon>Betaproteobacteria</taxon>
        <taxon>Burkholderiales</taxon>
        <taxon>Alcaligenaceae</taxon>
        <taxon>Pigmentiphaga</taxon>
    </lineage>
</organism>
<evidence type="ECO:0000256" key="8">
    <source>
        <dbReference type="ARBA" id="ARBA00023004"/>
    </source>
</evidence>
<dbReference type="GO" id="GO:0016818">
    <property type="term" value="F:hydrolase activity, acting on acid anhydrides, in phosphorus-containing anhydrides"/>
    <property type="evidence" value="ECO:0007669"/>
    <property type="project" value="InterPro"/>
</dbReference>
<dbReference type="GO" id="GO:0005524">
    <property type="term" value="F:ATP binding"/>
    <property type="evidence" value="ECO:0007669"/>
    <property type="project" value="UniProtKB-KW"/>
</dbReference>
<evidence type="ECO:0000256" key="13">
    <source>
        <dbReference type="ARBA" id="ARBA00038058"/>
    </source>
</evidence>
<sequence>MDYVVAVRALCEFTAKAGDLDVRFTPSPSAQEGVAGHTLVASRRPDHYESEITLTGSYQHLRVRGRADGYDPVTNQLEEVKTFRGHLDRMPANHRALHWAQAKVYGWLLCQDRGLDAIDVALVYFDIGTQEETVLVETHSADDLKAFFELQCERFIGWSEQEVMHREARDAACGALGFPYGDFRPGQRQLAEAVYRSASQGCAVMAQAPTGIGKTVGTLFPLLKACPSQGIDKVFFLTAKTSGRSMALDALDLIARSDDAPPLRVLELVARKKACEHPDKACHGEACPLAKGFYDRVADARADAVSIARLDRESLRDIALQHEVCPYYLSQDLARWADVIIGDYNYYYDSNAMLFGLTLANQWKVSVLVDEAHNLVDRGRKMYSAELSQAGLKDIRLYAPPTLKKPLEKLNRIWNEVNREQTETYTAYEAVPAKWLIALQQAVTAVGEELTERPAGVDEALQQFYFDALRFQRIADSFGAHSLFDITLIEPASARPKAPTSVMNLRNVVPASFLAPRFAAARSTALFSATLSPHHFYQETLGLPKATPWIDVASPFVAEQLSVQVVGNISTRYQHRDRSLDPIVTLMARQYRERPGNYLAFFSSFDYLQKVLALFQSRHPDIEVWAQSRGMDEAAQSGFLARFAPDSRGIGFAVLGGSFSEGVDLPGSRLIGAFIATLGLPQINDVNQQMRARVDALGKSGYDTIYLYPGMQKVVQAAGRVIRTQTDTGVVYLIDDRFARPEVRGLLPAWWQVQTQDHSPKEKTWT</sequence>
<keyword evidence="5 15" id="KW-0378">Hydrolase</keyword>